<dbReference type="EMBL" id="CP034587">
    <property type="protein sequence ID" value="AZQ74254.1"/>
    <property type="molecule type" value="Genomic_DNA"/>
</dbReference>
<name>A0A3Q9FZE5_STRLT</name>
<feature type="region of interest" description="Disordered" evidence="1">
    <location>
        <begin position="380"/>
        <end position="404"/>
    </location>
</feature>
<accession>A0A3Q9FZE5</accession>
<organism evidence="2 3">
    <name type="scientific">Streptomyces luteoverticillatus</name>
    <name type="common">Streptoverticillium luteoverticillatus</name>
    <dbReference type="NCBI Taxonomy" id="66425"/>
    <lineage>
        <taxon>Bacteria</taxon>
        <taxon>Bacillati</taxon>
        <taxon>Actinomycetota</taxon>
        <taxon>Actinomycetes</taxon>
        <taxon>Kitasatosporales</taxon>
        <taxon>Streptomycetaceae</taxon>
        <taxon>Streptomyces</taxon>
    </lineage>
</organism>
<evidence type="ECO:0000313" key="3">
    <source>
        <dbReference type="Proteomes" id="UP000267900"/>
    </source>
</evidence>
<protein>
    <recommendedName>
        <fullName evidence="4">Aromatic ring-opening dioxygenase LigA</fullName>
    </recommendedName>
</protein>
<sequence>MTTVICPYCFARGPAARLGYRCLMSATGVRGGTNCDPERDDVWADFKGPSVPPQARMRGPVFDAPRTLDLRARDLRTLRGAGGRAACPDCGVPTPVRVCRRCHSDLPSDYCDQDSRIIALVGAKATGKSTYITVLVNELRHRVGGAYRASLAAMGADTQRRDRDMAAELYERRHLPGATRPAALGFNDPLLYRLSVPSRSRLAVGNKHTGSRHTALVFFDAAGEDLSNAAAMDRYTAYLAAADGIILLVDPLQLPSVRDELSGGDGPPLPAVETPPQQIAADIAAQLRGHGRAGSRGRLSTPVAVALTKTDMLRPLLSPHSPLHTNASHHGGAFDSADRTAVHEEVRSLLESWDGGALHRQLESDFSDVGLFGLSALGAPPPADAPADAPKSGPQPTRVEDPLLWLLTRRGLLPTHKEKPKEKKAGKA</sequence>
<evidence type="ECO:0000256" key="1">
    <source>
        <dbReference type="SAM" id="MobiDB-lite"/>
    </source>
</evidence>
<dbReference type="InterPro" id="IPR027417">
    <property type="entry name" value="P-loop_NTPase"/>
</dbReference>
<dbReference type="SUPFAM" id="SSF52540">
    <property type="entry name" value="P-loop containing nucleoside triphosphate hydrolases"/>
    <property type="match status" value="1"/>
</dbReference>
<dbReference type="RefSeq" id="WP_126916757.1">
    <property type="nucleotide sequence ID" value="NZ_CP034587.1"/>
</dbReference>
<gene>
    <name evidence="2" type="ORF">EKH77_26270</name>
</gene>
<dbReference type="Gene3D" id="3.40.50.300">
    <property type="entry name" value="P-loop containing nucleotide triphosphate hydrolases"/>
    <property type="match status" value="1"/>
</dbReference>
<dbReference type="OrthoDB" id="143162at2"/>
<keyword evidence="3" id="KW-1185">Reference proteome</keyword>
<dbReference type="Proteomes" id="UP000267900">
    <property type="component" value="Chromosome"/>
</dbReference>
<proteinExistence type="predicted"/>
<reference evidence="2 3" key="1">
    <citation type="submission" date="2018-12" db="EMBL/GenBank/DDBJ databases">
        <title>The whole draft genome of Streptomyce luteoverticillatus CGMCC 15060.</title>
        <authorList>
            <person name="Feng Z."/>
            <person name="Chen G."/>
            <person name="Zhang J."/>
            <person name="Zhu H."/>
            <person name="Yu X."/>
            <person name="Zhang W."/>
            <person name="Zhang X."/>
        </authorList>
    </citation>
    <scope>NUCLEOTIDE SEQUENCE [LARGE SCALE GENOMIC DNA]</scope>
    <source>
        <strain evidence="2 3">CGMCC 15060</strain>
    </source>
</reference>
<dbReference type="AlphaFoldDB" id="A0A3Q9FZE5"/>
<evidence type="ECO:0000313" key="2">
    <source>
        <dbReference type="EMBL" id="AZQ74254.1"/>
    </source>
</evidence>
<evidence type="ECO:0008006" key="4">
    <source>
        <dbReference type="Google" id="ProtNLM"/>
    </source>
</evidence>